<accession>B9KXJ8</accession>
<sequence length="49" mass="5431">MPLHSSTTLRILPLRVGASVFLEREIDASLRLSIVGTVRSKVRRNGTAR</sequence>
<name>B9KXJ8_THERP</name>
<gene>
    <name evidence="1" type="ordered locus">trd_0185</name>
</gene>
<dbReference type="KEGG" id="tro:trd_0185"/>
<organism evidence="1 2">
    <name type="scientific">Thermomicrobium roseum (strain ATCC 27502 / DSM 5159 / P-2)</name>
    <dbReference type="NCBI Taxonomy" id="309801"/>
    <lineage>
        <taxon>Bacteria</taxon>
        <taxon>Pseudomonadati</taxon>
        <taxon>Thermomicrobiota</taxon>
        <taxon>Thermomicrobia</taxon>
        <taxon>Thermomicrobiales</taxon>
        <taxon>Thermomicrobiaceae</taxon>
        <taxon>Thermomicrobium</taxon>
    </lineage>
</organism>
<dbReference type="EMBL" id="CP001275">
    <property type="protein sequence ID" value="ACM04675.1"/>
    <property type="molecule type" value="Genomic_DNA"/>
</dbReference>
<protein>
    <submittedName>
        <fullName evidence="1">Uncharacterized protein</fullName>
    </submittedName>
</protein>
<reference evidence="1 2" key="1">
    <citation type="journal article" date="2009" name="PLoS ONE">
        <title>Complete genome sequence of the aerobic CO-oxidizing thermophile Thermomicrobium roseum.</title>
        <authorList>
            <person name="Wu D."/>
            <person name="Raymond J."/>
            <person name="Wu M."/>
            <person name="Chatterji S."/>
            <person name="Ren Q."/>
            <person name="Graham J.E."/>
            <person name="Bryant D.A."/>
            <person name="Robb F."/>
            <person name="Colman A."/>
            <person name="Tallon L.J."/>
            <person name="Badger J.H."/>
            <person name="Madupu R."/>
            <person name="Ward N.L."/>
            <person name="Eisen J.A."/>
        </authorList>
    </citation>
    <scope>NUCLEOTIDE SEQUENCE [LARGE SCALE GENOMIC DNA]</scope>
    <source>
        <strain evidence="2">ATCC 27502 / DSM 5159 / P-2</strain>
    </source>
</reference>
<proteinExistence type="predicted"/>
<dbReference type="AlphaFoldDB" id="B9KXJ8"/>
<keyword evidence="2" id="KW-1185">Reference proteome</keyword>
<dbReference type="Proteomes" id="UP000000447">
    <property type="component" value="Chromosome"/>
</dbReference>
<evidence type="ECO:0000313" key="1">
    <source>
        <dbReference type="EMBL" id="ACM04675.1"/>
    </source>
</evidence>
<dbReference type="HOGENOM" id="CLU_3141707_0_0_0"/>
<dbReference type="STRING" id="309801.trd_0185"/>
<evidence type="ECO:0000313" key="2">
    <source>
        <dbReference type="Proteomes" id="UP000000447"/>
    </source>
</evidence>